<dbReference type="AlphaFoldDB" id="A0A9W7GD99"/>
<evidence type="ECO:0000313" key="4">
    <source>
        <dbReference type="Proteomes" id="UP001165065"/>
    </source>
</evidence>
<dbReference type="EMBL" id="BRYA01000182">
    <property type="protein sequence ID" value="GMI42822.1"/>
    <property type="molecule type" value="Genomic_DNA"/>
</dbReference>
<organism evidence="3 4">
    <name type="scientific">Triparma columacea</name>
    <dbReference type="NCBI Taxonomy" id="722753"/>
    <lineage>
        <taxon>Eukaryota</taxon>
        <taxon>Sar</taxon>
        <taxon>Stramenopiles</taxon>
        <taxon>Ochrophyta</taxon>
        <taxon>Bolidophyceae</taxon>
        <taxon>Parmales</taxon>
        <taxon>Triparmaceae</taxon>
        <taxon>Triparma</taxon>
    </lineage>
</organism>
<comment type="caution">
    <text evidence="3">The sequence shown here is derived from an EMBL/GenBank/DDBJ whole genome shotgun (WGS) entry which is preliminary data.</text>
</comment>
<feature type="transmembrane region" description="Helical" evidence="1">
    <location>
        <begin position="314"/>
        <end position="333"/>
    </location>
</feature>
<accession>A0A9W7GD99</accession>
<evidence type="ECO:0000313" key="3">
    <source>
        <dbReference type="EMBL" id="GMI42822.1"/>
    </source>
</evidence>
<name>A0A9W7GD99_9STRA</name>
<proteinExistence type="predicted"/>
<evidence type="ECO:0000259" key="2">
    <source>
        <dbReference type="Pfam" id="PF13240"/>
    </source>
</evidence>
<feature type="domain" description="Zinc-ribbon" evidence="2">
    <location>
        <begin position="4"/>
        <end position="26"/>
    </location>
</feature>
<evidence type="ECO:0000256" key="1">
    <source>
        <dbReference type="SAM" id="Phobius"/>
    </source>
</evidence>
<protein>
    <recommendedName>
        <fullName evidence="2">Zinc-ribbon domain-containing protein</fullName>
    </recommendedName>
</protein>
<feature type="transmembrane region" description="Helical" evidence="1">
    <location>
        <begin position="388"/>
        <end position="405"/>
    </location>
</feature>
<reference evidence="4" key="1">
    <citation type="journal article" date="2023" name="Commun. Biol.">
        <title>Genome analysis of Parmales, the sister group of diatoms, reveals the evolutionary specialization of diatoms from phago-mixotrophs to photoautotrophs.</title>
        <authorList>
            <person name="Ban H."/>
            <person name="Sato S."/>
            <person name="Yoshikawa S."/>
            <person name="Yamada K."/>
            <person name="Nakamura Y."/>
            <person name="Ichinomiya M."/>
            <person name="Sato N."/>
            <person name="Blanc-Mathieu R."/>
            <person name="Endo H."/>
            <person name="Kuwata A."/>
            <person name="Ogata H."/>
        </authorList>
    </citation>
    <scope>NUCLEOTIDE SEQUENCE [LARGE SCALE GENOMIC DNA]</scope>
</reference>
<keyword evidence="1" id="KW-0812">Transmembrane</keyword>
<keyword evidence="1" id="KW-0472">Membrane</keyword>
<sequence length="408" mass="44574">MSLFCSECGATLVSGSKFCNKCGTKVINDIEAPLLGFKEVLPPTPPSSTSVPLVTASIIQESNASPTQASEITRTEAASSAVTTAPAPNLKDMNIEELMAHAVKTRKSIKHPKYAGLEIQHYCGGWVVCTYSNKGNIVRLLVELVENSERDIVVAMANTHSQDPDWWAEAIEWALVYGCDGKKDPHDGNKYFANDANQRLHEACKLQEPQCVFVSDLIDMLPWSVVNKGKSMKKSAEEKADLTGRNVPHPFYANILCMPGGMSRPAEGYTWVVPNQHVVYDYRVKRAESTPTCGGSGSGGSADRGTFKHGCLKWLANTFLFNAIGFLLFGYLYGPCTSSTCYDESGEIPCASCTLDYQLVCCPGSCSLLNNCNVVTGLAAQLDYFRNIGWACFGIFIALKLYITFHYN</sequence>
<dbReference type="InterPro" id="IPR026870">
    <property type="entry name" value="Zinc_ribbon_dom"/>
</dbReference>
<dbReference type="Pfam" id="PF13240">
    <property type="entry name" value="Zn_Ribbon_1"/>
    <property type="match status" value="1"/>
</dbReference>
<keyword evidence="4" id="KW-1185">Reference proteome</keyword>
<keyword evidence="1" id="KW-1133">Transmembrane helix</keyword>
<dbReference type="Proteomes" id="UP001165065">
    <property type="component" value="Unassembled WGS sequence"/>
</dbReference>
<gene>
    <name evidence="3" type="ORF">TrCOL_g4912</name>
</gene>